<protein>
    <submittedName>
        <fullName evidence="1">Uncharacterized protein</fullName>
    </submittedName>
</protein>
<evidence type="ECO:0000313" key="1">
    <source>
        <dbReference type="EMBL" id="KRY98453.1"/>
    </source>
</evidence>
<proteinExistence type="predicted"/>
<organism evidence="1 2">
    <name type="scientific">Trichinella zimbabwensis</name>
    <dbReference type="NCBI Taxonomy" id="268475"/>
    <lineage>
        <taxon>Eukaryota</taxon>
        <taxon>Metazoa</taxon>
        <taxon>Ecdysozoa</taxon>
        <taxon>Nematoda</taxon>
        <taxon>Enoplea</taxon>
        <taxon>Dorylaimia</taxon>
        <taxon>Trichinellida</taxon>
        <taxon>Trichinellidae</taxon>
        <taxon>Trichinella</taxon>
    </lineage>
</organism>
<dbReference type="Proteomes" id="UP000055024">
    <property type="component" value="Unassembled WGS sequence"/>
</dbReference>
<keyword evidence="2" id="KW-1185">Reference proteome</keyword>
<sequence length="30" mass="3553">MTLADRQLCQRSHHFFGMAELISEYLGRLE</sequence>
<name>A0A0V1GJS4_9BILA</name>
<gene>
    <name evidence="1" type="ORF">T11_12838</name>
</gene>
<reference evidence="1 2" key="1">
    <citation type="submission" date="2015-01" db="EMBL/GenBank/DDBJ databases">
        <title>Evolution of Trichinella species and genotypes.</title>
        <authorList>
            <person name="Korhonen P.K."/>
            <person name="Edoardo P."/>
            <person name="Giuseppe L.R."/>
            <person name="Gasser R.B."/>
        </authorList>
    </citation>
    <scope>NUCLEOTIDE SEQUENCE [LARGE SCALE GENOMIC DNA]</scope>
    <source>
        <strain evidence="1">ISS1029</strain>
    </source>
</reference>
<accession>A0A0V1GJS4</accession>
<evidence type="ECO:0000313" key="2">
    <source>
        <dbReference type="Proteomes" id="UP000055024"/>
    </source>
</evidence>
<dbReference type="EMBL" id="JYDP01001362">
    <property type="protein sequence ID" value="KRY98453.1"/>
    <property type="molecule type" value="Genomic_DNA"/>
</dbReference>
<dbReference type="AlphaFoldDB" id="A0A0V1GJS4"/>
<comment type="caution">
    <text evidence="1">The sequence shown here is derived from an EMBL/GenBank/DDBJ whole genome shotgun (WGS) entry which is preliminary data.</text>
</comment>